<name>A0A653C0K2_CALMS</name>
<proteinExistence type="predicted"/>
<dbReference type="EMBL" id="CAACVG010006747">
    <property type="protein sequence ID" value="VEN41404.1"/>
    <property type="molecule type" value="Genomic_DNA"/>
</dbReference>
<evidence type="ECO:0000313" key="1">
    <source>
        <dbReference type="EMBL" id="VEN41404.1"/>
    </source>
</evidence>
<keyword evidence="2" id="KW-1185">Reference proteome</keyword>
<gene>
    <name evidence="1" type="ORF">CALMAC_LOCUS5237</name>
</gene>
<evidence type="ECO:0000313" key="2">
    <source>
        <dbReference type="Proteomes" id="UP000410492"/>
    </source>
</evidence>
<protein>
    <submittedName>
        <fullName evidence="1">Uncharacterized protein</fullName>
    </submittedName>
</protein>
<reference evidence="1 2" key="1">
    <citation type="submission" date="2019-01" db="EMBL/GenBank/DDBJ databases">
        <authorList>
            <person name="Sayadi A."/>
        </authorList>
    </citation>
    <scope>NUCLEOTIDE SEQUENCE [LARGE SCALE GENOMIC DNA]</scope>
</reference>
<organism evidence="1 2">
    <name type="scientific">Callosobruchus maculatus</name>
    <name type="common">Southern cowpea weevil</name>
    <name type="synonym">Pulse bruchid</name>
    <dbReference type="NCBI Taxonomy" id="64391"/>
    <lineage>
        <taxon>Eukaryota</taxon>
        <taxon>Metazoa</taxon>
        <taxon>Ecdysozoa</taxon>
        <taxon>Arthropoda</taxon>
        <taxon>Hexapoda</taxon>
        <taxon>Insecta</taxon>
        <taxon>Pterygota</taxon>
        <taxon>Neoptera</taxon>
        <taxon>Endopterygota</taxon>
        <taxon>Coleoptera</taxon>
        <taxon>Polyphaga</taxon>
        <taxon>Cucujiformia</taxon>
        <taxon>Chrysomeloidea</taxon>
        <taxon>Chrysomelidae</taxon>
        <taxon>Bruchinae</taxon>
        <taxon>Bruchini</taxon>
        <taxon>Callosobruchus</taxon>
    </lineage>
</organism>
<accession>A0A653C0K2</accession>
<dbReference type="Proteomes" id="UP000410492">
    <property type="component" value="Unassembled WGS sequence"/>
</dbReference>
<sequence length="33" mass="3939">MFLQYMVIQRSFICKFGIAVDTSDELLVFTRYC</sequence>
<dbReference type="AlphaFoldDB" id="A0A653C0K2"/>